<protein>
    <submittedName>
        <fullName evidence="1">Uncharacterized protein</fullName>
    </submittedName>
</protein>
<gene>
    <name evidence="1" type="ORF">AA15669_1988</name>
</gene>
<dbReference type="EMBL" id="BAQD01000147">
    <property type="protein sequence ID" value="GBQ08965.1"/>
    <property type="molecule type" value="Genomic_DNA"/>
</dbReference>
<reference evidence="1" key="1">
    <citation type="submission" date="2013-04" db="EMBL/GenBank/DDBJ databases">
        <title>The genome sequencing project of 58 acetic acid bacteria.</title>
        <authorList>
            <person name="Okamoto-Kainuma A."/>
            <person name="Ishikawa M."/>
            <person name="Umino S."/>
            <person name="Koizumi Y."/>
            <person name="Shiwa Y."/>
            <person name="Yoshikawa H."/>
            <person name="Matsutani M."/>
            <person name="Matsushita K."/>
        </authorList>
    </citation>
    <scope>NUCLEOTIDE SEQUENCE</scope>
    <source>
        <strain evidence="1">DSM 15669</strain>
    </source>
</reference>
<evidence type="ECO:0000313" key="1">
    <source>
        <dbReference type="EMBL" id="GBQ08965.1"/>
    </source>
</evidence>
<keyword evidence="2" id="KW-1185">Reference proteome</keyword>
<proteinExistence type="predicted"/>
<comment type="caution">
    <text evidence="1">The sequence shown here is derived from an EMBL/GenBank/DDBJ whole genome shotgun (WGS) entry which is preliminary data.</text>
</comment>
<accession>A0ABQ0P1P4</accession>
<name>A0ABQ0P1P4_9PROT</name>
<sequence>MSRNIYYAVVQAGQDANKPREIIGWANIEVPEGREYVLMSNMDDAHWPPAQQDMAPKALENGKIVPFTPPVYTAPLPDQANAALNGVQQKATMVAAMGEEFDPRMRTYVQALRAIANGSDTTSTELPTAPDDVTA</sequence>
<organism evidence="1 2">
    <name type="scientific">Saccharibacter floricola DSM 15669</name>
    <dbReference type="NCBI Taxonomy" id="1123227"/>
    <lineage>
        <taxon>Bacteria</taxon>
        <taxon>Pseudomonadati</taxon>
        <taxon>Pseudomonadota</taxon>
        <taxon>Alphaproteobacteria</taxon>
        <taxon>Acetobacterales</taxon>
        <taxon>Acetobacteraceae</taxon>
        <taxon>Saccharibacter</taxon>
    </lineage>
</organism>
<evidence type="ECO:0000313" key="2">
    <source>
        <dbReference type="Proteomes" id="UP001062901"/>
    </source>
</evidence>
<dbReference type="RefSeq" id="WP_018980421.1">
    <property type="nucleotide sequence ID" value="NZ_BAQD01000147.1"/>
</dbReference>
<dbReference type="Proteomes" id="UP001062901">
    <property type="component" value="Unassembled WGS sequence"/>
</dbReference>